<name>A0A3E1KD51_9GAMM</name>
<gene>
    <name evidence="1" type="ORF">DZC52_00310</name>
</gene>
<accession>A0A3E1KD51</accession>
<keyword evidence="2" id="KW-1185">Reference proteome</keyword>
<evidence type="ECO:0000313" key="1">
    <source>
        <dbReference type="EMBL" id="RFF33039.1"/>
    </source>
</evidence>
<comment type="caution">
    <text evidence="1">The sequence shown here is derived from an EMBL/GenBank/DDBJ whole genome shotgun (WGS) entry which is preliminary data.</text>
</comment>
<reference evidence="1 2" key="1">
    <citation type="submission" date="2018-08" db="EMBL/GenBank/DDBJ databases">
        <title>Wenzhouxiangella salilacus sp. nov., a novel bacterium isolated from a saline lake in Xinjiang Province, China.</title>
        <authorList>
            <person name="Han S."/>
        </authorList>
    </citation>
    <scope>NUCLEOTIDE SEQUENCE [LARGE SCALE GENOMIC DNA]</scope>
    <source>
        <strain evidence="1 2">XDB06</strain>
    </source>
</reference>
<dbReference type="EMBL" id="QUZK01000002">
    <property type="protein sequence ID" value="RFF33039.1"/>
    <property type="molecule type" value="Genomic_DNA"/>
</dbReference>
<dbReference type="AlphaFoldDB" id="A0A3E1KD51"/>
<dbReference type="Proteomes" id="UP000260351">
    <property type="component" value="Unassembled WGS sequence"/>
</dbReference>
<proteinExistence type="predicted"/>
<evidence type="ECO:0000313" key="2">
    <source>
        <dbReference type="Proteomes" id="UP000260351"/>
    </source>
</evidence>
<sequence length="143" mass="15561">MHTPSPEGAPAPEPTLSGVTFSVSGEEKGAEECFVRYEVGYPEGIASTELALELETEMKRDDGSWLGIGWMEGIREQLPSPDAVGHPGGGGLLHYIHMEELLLACDQLRFRFIVHGCEPAPCPPLSADDRGEFEVLLDNRSQP</sequence>
<protein>
    <submittedName>
        <fullName evidence="1">Uncharacterized protein</fullName>
    </submittedName>
</protein>
<organism evidence="1 2">
    <name type="scientific">Wenzhouxiangella sediminis</name>
    <dbReference type="NCBI Taxonomy" id="1792836"/>
    <lineage>
        <taxon>Bacteria</taxon>
        <taxon>Pseudomonadati</taxon>
        <taxon>Pseudomonadota</taxon>
        <taxon>Gammaproteobacteria</taxon>
        <taxon>Chromatiales</taxon>
        <taxon>Wenzhouxiangellaceae</taxon>
        <taxon>Wenzhouxiangella</taxon>
    </lineage>
</organism>